<feature type="domain" description="Ketosynthase family 3 (KS3)" evidence="15">
    <location>
        <begin position="1571"/>
        <end position="1995"/>
    </location>
</feature>
<gene>
    <name evidence="17" type="ORF">CRH09_20620</name>
</gene>
<dbReference type="Gene3D" id="3.40.366.10">
    <property type="entry name" value="Malonyl-Coenzyme A Acyl Carrier Protein, domain 2"/>
    <property type="match status" value="3"/>
</dbReference>
<dbReference type="InterPro" id="IPR018201">
    <property type="entry name" value="Ketoacyl_synth_AS"/>
</dbReference>
<accession>A0A291RLN5</accession>
<dbReference type="InterPro" id="IPR016035">
    <property type="entry name" value="Acyl_Trfase/lysoPLipase"/>
</dbReference>
<dbReference type="InterPro" id="IPR036291">
    <property type="entry name" value="NAD(P)-bd_dom_sf"/>
</dbReference>
<dbReference type="InterPro" id="IPR049551">
    <property type="entry name" value="PKS_DH_C"/>
</dbReference>
<dbReference type="Pfam" id="PF00698">
    <property type="entry name" value="Acyl_transf_1"/>
    <property type="match status" value="3"/>
</dbReference>
<evidence type="ECO:0000256" key="3">
    <source>
        <dbReference type="ARBA" id="ARBA00005189"/>
    </source>
</evidence>
<dbReference type="Pfam" id="PF22953">
    <property type="entry name" value="SpnB_Rossmann"/>
    <property type="match status" value="1"/>
</dbReference>
<feature type="domain" description="Carrier" evidence="14">
    <location>
        <begin position="4748"/>
        <end position="4823"/>
    </location>
</feature>
<dbReference type="Gene3D" id="6.10.140.1830">
    <property type="match status" value="2"/>
</dbReference>
<dbReference type="Gene3D" id="1.10.1200.10">
    <property type="entry name" value="ACP-like"/>
    <property type="match status" value="3"/>
</dbReference>
<dbReference type="InterPro" id="IPR055123">
    <property type="entry name" value="SpnB-like_Rossmann"/>
</dbReference>
<evidence type="ECO:0000256" key="10">
    <source>
        <dbReference type="ARBA" id="ARBA00023268"/>
    </source>
</evidence>
<dbReference type="InterPro" id="IPR015083">
    <property type="entry name" value="NorB/c/GfsB-D-like_docking"/>
</dbReference>
<dbReference type="SMART" id="SM00827">
    <property type="entry name" value="PKS_AT"/>
    <property type="match status" value="3"/>
</dbReference>
<evidence type="ECO:0000256" key="11">
    <source>
        <dbReference type="ARBA" id="ARBA00023315"/>
    </source>
</evidence>
<dbReference type="InterPro" id="IPR014043">
    <property type="entry name" value="Acyl_transferase_dom"/>
</dbReference>
<dbReference type="InterPro" id="IPR041618">
    <property type="entry name" value="PKS_DE"/>
</dbReference>
<dbReference type="InterPro" id="IPR032821">
    <property type="entry name" value="PKS_assoc"/>
</dbReference>
<dbReference type="Pfam" id="PF14765">
    <property type="entry name" value="PS-DH"/>
    <property type="match status" value="1"/>
</dbReference>
<evidence type="ECO:0000313" key="17">
    <source>
        <dbReference type="EMBL" id="ATL68225.1"/>
    </source>
</evidence>
<feature type="region of interest" description="C-terminal hotdog fold" evidence="12">
    <location>
        <begin position="4133"/>
        <end position="4271"/>
    </location>
</feature>
<dbReference type="Pfam" id="PF16197">
    <property type="entry name" value="KAsynt_C_assoc"/>
    <property type="match status" value="3"/>
</dbReference>
<dbReference type="InterPro" id="IPR020841">
    <property type="entry name" value="PKS_Beta-ketoAc_synthase_dom"/>
</dbReference>
<dbReference type="InterPro" id="IPR016039">
    <property type="entry name" value="Thiolase-like"/>
</dbReference>
<feature type="active site" description="Proton donor; for dehydratase activity" evidence="12">
    <location>
        <position position="4194"/>
    </location>
</feature>
<feature type="region of interest" description="Disordered" evidence="13">
    <location>
        <begin position="4895"/>
        <end position="4916"/>
    </location>
</feature>
<dbReference type="CDD" id="cd08956">
    <property type="entry name" value="KR_3_FAS_SDR_x"/>
    <property type="match status" value="1"/>
</dbReference>
<keyword evidence="4" id="KW-0596">Phosphopantetheine</keyword>
<dbReference type="InterPro" id="IPR042104">
    <property type="entry name" value="PKS_dehydratase_sf"/>
</dbReference>
<evidence type="ECO:0000256" key="1">
    <source>
        <dbReference type="ARBA" id="ARBA00001957"/>
    </source>
</evidence>
<dbReference type="Pfam" id="PF02801">
    <property type="entry name" value="Ketoacyl-synt_C"/>
    <property type="match status" value="3"/>
</dbReference>
<keyword evidence="10" id="KW-0511">Multifunctional enzyme</keyword>
<dbReference type="GO" id="GO:0031177">
    <property type="term" value="F:phosphopantetheine binding"/>
    <property type="evidence" value="ECO:0007669"/>
    <property type="project" value="InterPro"/>
</dbReference>
<feature type="domain" description="Ketosynthase family 3 (KS3)" evidence="15">
    <location>
        <begin position="33"/>
        <end position="457"/>
    </location>
</feature>
<keyword evidence="8" id="KW-0443">Lipid metabolism</keyword>
<dbReference type="GO" id="GO:0033068">
    <property type="term" value="P:macrolide biosynthetic process"/>
    <property type="evidence" value="ECO:0007669"/>
    <property type="project" value="UniProtKB-ARBA"/>
</dbReference>
<dbReference type="Pfam" id="PF00550">
    <property type="entry name" value="PP-binding"/>
    <property type="match status" value="3"/>
</dbReference>
<dbReference type="InterPro" id="IPR006162">
    <property type="entry name" value="Ppantetheine_attach_site"/>
</dbReference>
<evidence type="ECO:0000256" key="2">
    <source>
        <dbReference type="ARBA" id="ARBA00004792"/>
    </source>
</evidence>
<dbReference type="InterPro" id="IPR050091">
    <property type="entry name" value="PKS_NRPS_Biosynth_Enz"/>
</dbReference>
<dbReference type="SUPFAM" id="SSF47336">
    <property type="entry name" value="ACP-like"/>
    <property type="match status" value="3"/>
</dbReference>
<feature type="region of interest" description="N-terminal hotdog fold" evidence="12">
    <location>
        <begin position="3996"/>
        <end position="4121"/>
    </location>
</feature>
<dbReference type="Pfam" id="PF08990">
    <property type="entry name" value="Docking"/>
    <property type="match status" value="1"/>
</dbReference>
<dbReference type="InterPro" id="IPR057326">
    <property type="entry name" value="KR_dom"/>
</dbReference>
<dbReference type="SMART" id="SM00825">
    <property type="entry name" value="PKS_KS"/>
    <property type="match status" value="3"/>
</dbReference>
<dbReference type="Pfam" id="PF00109">
    <property type="entry name" value="ketoacyl-synt"/>
    <property type="match status" value="3"/>
</dbReference>
<dbReference type="InterPro" id="IPR013968">
    <property type="entry name" value="PKS_KR"/>
</dbReference>
<evidence type="ECO:0000256" key="9">
    <source>
        <dbReference type="ARBA" id="ARBA00023194"/>
    </source>
</evidence>
<dbReference type="CDD" id="cd08952">
    <property type="entry name" value="KR_1_SDR_x"/>
    <property type="match status" value="2"/>
</dbReference>
<feature type="domain" description="Ketosynthase family 3 (KS3)" evidence="15">
    <location>
        <begin position="3099"/>
        <end position="3525"/>
    </location>
</feature>
<evidence type="ECO:0000256" key="7">
    <source>
        <dbReference type="ARBA" id="ARBA00022832"/>
    </source>
</evidence>
<keyword evidence="7" id="KW-0276">Fatty acid metabolism</keyword>
<dbReference type="FunFam" id="3.40.47.10:FF:000019">
    <property type="entry name" value="Polyketide synthase type I"/>
    <property type="match status" value="3"/>
</dbReference>
<name>A0A291RLN5_9NOCA</name>
<dbReference type="InterPro" id="IPR014031">
    <property type="entry name" value="Ketoacyl_synth_C"/>
</dbReference>
<proteinExistence type="predicted"/>
<dbReference type="SMART" id="SM00822">
    <property type="entry name" value="PKS_KR"/>
    <property type="match status" value="3"/>
</dbReference>
<dbReference type="GO" id="GO:0004315">
    <property type="term" value="F:3-oxoacyl-[acyl-carrier-protein] synthase activity"/>
    <property type="evidence" value="ECO:0007669"/>
    <property type="project" value="InterPro"/>
</dbReference>
<dbReference type="PROSITE" id="PS50075">
    <property type="entry name" value="CARRIER"/>
    <property type="match status" value="3"/>
</dbReference>
<keyword evidence="9" id="KW-0045">Antibiotic biosynthesis</keyword>
<dbReference type="PANTHER" id="PTHR43775:SF51">
    <property type="entry name" value="INACTIVE PHENOLPHTHIOCEROL SYNTHESIS POLYKETIDE SYNTHASE TYPE I PKS1-RELATED"/>
    <property type="match status" value="1"/>
</dbReference>
<dbReference type="KEGG" id="ntp:CRH09_20620"/>
<dbReference type="InterPro" id="IPR049900">
    <property type="entry name" value="PKS_mFAS_DH"/>
</dbReference>
<comment type="pathway">
    <text evidence="2">Antibiotic biosynthesis.</text>
</comment>
<evidence type="ECO:0000256" key="12">
    <source>
        <dbReference type="PROSITE-ProRule" id="PRU01363"/>
    </source>
</evidence>
<dbReference type="InterPro" id="IPR020807">
    <property type="entry name" value="PKS_DH"/>
</dbReference>
<dbReference type="Gene3D" id="3.30.70.3290">
    <property type="match status" value="3"/>
</dbReference>
<keyword evidence="11" id="KW-0012">Acyltransferase</keyword>
<dbReference type="InterPro" id="IPR020806">
    <property type="entry name" value="PKS_PP-bd"/>
</dbReference>
<dbReference type="SUPFAM" id="SSF51735">
    <property type="entry name" value="NAD(P)-binding Rossmann-fold domains"/>
    <property type="match status" value="6"/>
</dbReference>
<dbReference type="SMART" id="SM00826">
    <property type="entry name" value="PKS_DH"/>
    <property type="match status" value="1"/>
</dbReference>
<evidence type="ECO:0000256" key="13">
    <source>
        <dbReference type="SAM" id="MobiDB-lite"/>
    </source>
</evidence>
<dbReference type="CDD" id="cd00833">
    <property type="entry name" value="PKS"/>
    <property type="match status" value="3"/>
</dbReference>
<dbReference type="InterPro" id="IPR016036">
    <property type="entry name" value="Malonyl_transacylase_ACP-bd"/>
</dbReference>
<dbReference type="Pfam" id="PF21089">
    <property type="entry name" value="PKS_DH_N"/>
    <property type="match status" value="1"/>
</dbReference>
<feature type="domain" description="PKS/mFAS DH" evidence="16">
    <location>
        <begin position="3996"/>
        <end position="4271"/>
    </location>
</feature>
<dbReference type="EMBL" id="CP023778">
    <property type="protein sequence ID" value="ATL68225.1"/>
    <property type="molecule type" value="Genomic_DNA"/>
</dbReference>
<dbReference type="FunFam" id="3.40.366.10:FF:000002">
    <property type="entry name" value="Probable polyketide synthase 2"/>
    <property type="match status" value="3"/>
</dbReference>
<dbReference type="SMART" id="SM01294">
    <property type="entry name" value="PKS_PP_betabranch"/>
    <property type="match status" value="3"/>
</dbReference>
<dbReference type="Gene3D" id="3.40.50.720">
    <property type="entry name" value="NAD(P)-binding Rossmann-like Domain"/>
    <property type="match status" value="3"/>
</dbReference>
<dbReference type="InterPro" id="IPR001227">
    <property type="entry name" value="Ac_transferase_dom_sf"/>
</dbReference>
<evidence type="ECO:0000259" key="14">
    <source>
        <dbReference type="PROSITE" id="PS50075"/>
    </source>
</evidence>
<evidence type="ECO:0000313" key="18">
    <source>
        <dbReference type="Proteomes" id="UP000221961"/>
    </source>
</evidence>
<dbReference type="GeneID" id="88359760"/>
<dbReference type="SMART" id="SM00823">
    <property type="entry name" value="PKS_PP"/>
    <property type="match status" value="3"/>
</dbReference>
<evidence type="ECO:0000259" key="15">
    <source>
        <dbReference type="PROSITE" id="PS52004"/>
    </source>
</evidence>
<dbReference type="Gene3D" id="3.40.47.10">
    <property type="match status" value="3"/>
</dbReference>
<dbReference type="NCBIfam" id="NF045894">
    <property type="entry name" value="PKS_plus_SDR"/>
    <property type="match status" value="2"/>
</dbReference>
<dbReference type="PROSITE" id="PS52004">
    <property type="entry name" value="KS3_2"/>
    <property type="match status" value="3"/>
</dbReference>
<dbReference type="PROSITE" id="PS00606">
    <property type="entry name" value="KS3_1"/>
    <property type="match status" value="3"/>
</dbReference>
<dbReference type="PROSITE" id="PS52019">
    <property type="entry name" value="PKS_MFAS_DH"/>
    <property type="match status" value="1"/>
</dbReference>
<evidence type="ECO:0000259" key="16">
    <source>
        <dbReference type="PROSITE" id="PS52019"/>
    </source>
</evidence>
<feature type="active site" description="Proton acceptor; for dehydratase activity" evidence="12">
    <location>
        <position position="4028"/>
    </location>
</feature>
<dbReference type="InterPro" id="IPR049552">
    <property type="entry name" value="PKS_DH_N"/>
</dbReference>
<dbReference type="SUPFAM" id="SSF55048">
    <property type="entry name" value="Probable ACP-binding domain of malonyl-CoA ACP transacylase"/>
    <property type="match status" value="3"/>
</dbReference>
<dbReference type="SUPFAM" id="SSF52151">
    <property type="entry name" value="FabD/lysophospholipase-like"/>
    <property type="match status" value="3"/>
</dbReference>
<dbReference type="Pfam" id="PF08659">
    <property type="entry name" value="KR"/>
    <property type="match status" value="3"/>
</dbReference>
<dbReference type="FunFam" id="1.10.1200.10:FF:000007">
    <property type="entry name" value="Probable polyketide synthase pks17"/>
    <property type="match status" value="3"/>
</dbReference>
<dbReference type="InterPro" id="IPR014030">
    <property type="entry name" value="Ketoacyl_synth_N"/>
</dbReference>
<dbReference type="Gene3D" id="3.10.129.110">
    <property type="entry name" value="Polyketide synthase dehydratase"/>
    <property type="match status" value="1"/>
</dbReference>
<dbReference type="SUPFAM" id="SSF53901">
    <property type="entry name" value="Thiolase-like"/>
    <property type="match status" value="3"/>
</dbReference>
<feature type="domain" description="Carrier" evidence="14">
    <location>
        <begin position="3004"/>
        <end position="3079"/>
    </location>
</feature>
<dbReference type="InterPro" id="IPR036736">
    <property type="entry name" value="ACP-like_sf"/>
</dbReference>
<sequence>MPNDEKLLEYLRRATTDLGDARRRLRETEDARHEPIAIVAMGCRFPGGANSPERLWDLVTAGTDAITEWPTNRGWDTEGLYDPNPDNPGTSYTRNGGFLLDAGEFDPGFFGISPREALAMDPQQRLLLETTWETLERAGIVPATLRNSATGVFVGAMMSGYGTGCARVPEVEGLLHTGTTSSVISGRLSYVLGLTGPSLTVDTACSSSLVALHLAVRSLRSGECSLALTGGVTIAADPDAFVSFSRQRALAPDGRCKAFSDAADGTTWSEGVGVLLLERLSDAVAHGHPVLAVVRGSAINQDGASNGLTAPNGPAQQRVIRAALADARLSAADVDVVEAHGTGTRLGDPIEAQALLATYGQGRPEGRPLWLGSLKSNIGHTSAAAGVGGVIKMVQALRHGVMPPTLHAEVPSSQVDWTSGAVRLLSESREWDEADARRAAVSAFGVSGTNAHVVLEQAPEPEPVDPVPSVSGLLPFVLSARTEAALNDQARALRAVLERDPGTESGAVARALATTRTAFEHRAIVIAGGRDDLMAGLRALEADADAPMVVRGRAGAVGRTVFVFPGQGSQWVGMARELLDESTVFAEKMAECDAALAPFVEWSLIDRVRQGDSWDRVDVVQPVLFSVMVSLAALWRSYGVKPDAVLGHSQGEIAAAVVAGGLSLEDGAKIVALRSRALAVLAGRGGMASVPLPAADLTDRLRAWTDRIAVAAVNGPSSTVLAGAAEAIERIVAELVADDVRARVIPVDYASHSPQVEQIRDRLLTDLADIAPTAAEIPFFSTVDAAWRDTRTLDADYWYRNLRLPVRFADATRALLEDGYTVFVEPSAHPVLTVGVTQTADAADLEVTAVGTLRRDHGGLDTFVRSFAEAHAHGLAPDWSALFAGPSARIALPTYAFQRRWFWLQRPADAIGEPPVAHPAEAAFWASVNDEDLPAFTATLGLEPGDTVSAVLPALAAWRRGQADRTTADSWRYRVDWEALTDRPGAALTGTWLLVSSAASTDDALLADCERALTGQATVVPVVLTPSDDDREALAARLTEVLAEVPGPVTGVLSLLGLDENPHRRSPQMTDGTALSLVLLQALGDSGCAAPLWWATRGAVATGPADALKSPAQSLIWGLGRVAALEHPARWGGLVDLPASLDERAAERLRRVLTGWDGEDQVAVRAAGAYGRRLARAALGDTAAVRPWRPRGTVLITGGTGGVGAQLACWLADRGAEHLVLVSRRGETAAGAGELAERLTERGARVTIAACDIADRAALAALVAGLRGDGADIRTVIHAAGTGVLLPLDDTNPDHFAETLDAKVRGADNLDAVFDADDLDAFVLFSSISAVWGSGEHGAYAAANAYLDGLAEHRRSRGLTATSIVWGIWDPADGGGMAANLAEEQLRGRGVPFMSPAVALTAFQRVLDNDDTVVLVAAVDWDRFAPVFTSVRPSPFIAGLPEARRILAAEQEPADDDRAGSALRRRLRDAAPADRDRLLTDLVRTQAAQVLGHDSATAVDPDRAFRDLGFDSLTAVDMRNRLNAATGLRLPVTVIFDYSSATALARHVGELVLGGATAAPEPLPVAAARDDDPIVIVGMACRYPGGVHDPDELWQLLADGRDAVTEVPADRGWNVAGLYDADPDRPGTTYTVEGAFLHEAGNFDAAFFGISPREALAMDPQQRLLLETSWEAFERTGIDPATLRGSRTGVFAGGAYQGYGGHEVPAEVEGHLIAGVSTSVLSGRIAYCLGLEGPAVTVDTACSSSLVAVHLAAQALRGGECTLALAGGVTVLGSPLSLTGFSRQRGLASDGRCKSYDATADGFGIGEGAGVVVLERLSDARRNGHPVLAVVRGSAVNQDGASNGLTAPNGLAQQRVIRAALANAGLTPAEVDVVEGHGTGTRLGDPIEAEALLATYGQDRPADRPLRLGSVKSNIGHTQAASGVAGIIKMVQAMRHDLLPRTLHATEPTPNVDWTPGTVTLLSEAEPWTAAERPRRAGVSSFGLSGTNAHVLLEQAPAAEPVAAADSDRPVLWPISGRSAQALRAQAARLADYLAARPDLRPADIGYSLIHDRTPFEHRAVVCGRDREAMVASLTALAADRADDRLAQGTAGAAGRTVFVFPGQGSQWAGMARELLDESPVFAERMAECEAALAPFVEWSLIDLVRQGDSFDRVDVVQPVLFSVMVSLAAVWRSYGVEPAAVVGHSQGEIAAAVVAGGLSLDDGARIVALRSRALLPLVGRGGMLFVAVPADEIGGHLEPWADRVSVAAINGPGSVTVSGDPAALRELSGRLADAGIMSWDLPGVEFAGHSPQVDSLRAGLGAAFAEVTPRTSEVAFYSTVAGARLDTTALDAGYWYRNLREPVAFAAALAALLRDEHTVFVEISPNPVLSVWLRQAIEAAEVTGCVTGTLADGDGGLPRLLTALGALHAHGVDIDWDAVLSGTRARRVELPTYAFQHSRYWLAAPAADTAAGASDPVDAGFWSAVERGDLATVASTLRMTDEPTQDSLRAVLPALSSWHRDRRDRSLLDTWRYRVTWRPVAVGADTPVLHGIWWVIAPDAMVADPAVAACVSALDRHGATVVTVPLGDHDRAAAADVLRARLGDGAPTGVLSLLGLADGPAAGEPVLPTGLAATVTLVQALGDAGVAAPVWAATVGAVRVGRADAVPDARRAMLWGLGAVAGMEYPQRWAGLIDLPGRWDDRVPGRLARVLAGLDGEDQLAVRASGIFARRLVRAEPVAAGDDWTPSGTALVTGGTGVLGAHVARWLARRGARHLVLVSRQGSAAPGAAALVAELAELGADAVAVACDVADRDALAAVLGAIPADRPLRTVVHAAGVLDDGVLDGLTPERAAAVLRPKVEAAAHLDALTRDLELDGFVLFSSLAATLPGTGQGSYAAANAYLDALAERRAALGLPATSLAWGLWAGDSAAAATGDRLVRAGLQPMAPALALAALGEALAHRETRLVVSGFDWERFTRASVMLRPNTVLRDLPEAVPFLDTADDGSADSLAGRLAALSPAERERELTALVRTQVAETLGYDDPDAVDTGRVFSDLGFDSLTAVDLRNRLAAVTGLRLSVTLAFDHPTMTALVRHLAELLGIEDAPAPATPVGQAVAPTDDPIAIVAMSCRFPGDVESPEDLWALVRDGVDAISPFPASRGWDLDELYSADPGQLGTSYTRQGGFLHRADEFDPAFFGISPREALAIDPQQRLLLEVAWEAFERAGIDPLSLKGSRAGVFVGSSYHDYGARVQQPSEELEGYLGLGSAGSVASGRIAYTFGLEGPAVTVDTACSSSLVAIHLAAQALRGGECTLAVAGGVAVMATPGSFVEFSRQRGLAEDGRCKPFAAAADGTAWAEGAGVVVLERLSDARRNGHPVLALVRGSAVNQDGASNGLTAPNGPSQQRVIAQALATAGIDAAEIDAVEAHGTGTRLGDPIEAQALLATYGRDRPADRPLLLGSLKSNIGHSQAAAGIAGVIKMVQAMRHGMLPRTLHVDRPTPLVDWSSGAVRLLTENTAWPETGHPRRAAVSSFGVSGTNAHTILEHVPAEPAPARGDDRPGVWLVSGRSAAALRAQAGRLLTYAEDRPALDLSTVGRALATHRSAFEHRGAVVADDREALLAGLHALATDGTAPGVLRGISGAGRTAFLFSGQGSQRPGMGAELYRAQPVFADAFDAVCAEFDAFLDRPLHPVVFAPAGSPDAALLDTTAFTQPALFALEVALFRLVEHWGVTPALVLGHSVGELAAAHVAGALSLPDAVRLVAARGRLMQSLPEGGAMIALTAAEDEALALLEGVRDRVSIAAVNGPAATVVSGDEDAVLDIAAHWQSVGGKARRLTVSHAFHSPHMDGVLDEFRRVAETVDFRPPVIPVVSNLTGRVASAAEIGSADYWVAHVRNAVRFHDGMACLADSGVTRFLELGPDQSLTAMGRDSIADRGVDPEALVSVLRRDRAETWSAAAALAQLHTRGERIDWARVCGGSAGVPADLPTYAFQRERYWLEADAAGDVASVGLRPADHPLLGGLVELPDSGGFLCTTRLSLRGQPWLADHGILGAALFPATAFLELALRAGDEVGCDEVDELLLEAPLVIPPQGAVALQVSVGAPGDDGSRPIAVYSRPETAAGDRPWTRHASGVLSIAAPDEPDDVGDWPPRGAVPIEIDGLYERFELGGFAYGPAFRGLRAAWRLGDEVYAEASLPQQQRGDAARFGLHPALLDSALHALTFGILEGSTQSWLPFSWNGIRLHASGASALRLRLRPVGRDAVDVLAVDAAGGPVASIRSLVLRPVSADQVGSARPVARHEELFRVEWPVLPSAATEPAADWAVLGADTAEWAAAGITRAVAELSALTEQDLPRVLVAPIPVESAARDEVSAVRAATEYALALVQGWLAQERFRAATLVLVTRGGVAVRPDADVPDLAHAAVWGLVRTAQTENPGQFVLADLDGDIDSITALPAAVGSGEPQLALRAGVAHQARLARVPRAETPEAPAWERQGTVLITGGTGAIGRHIARHLVTEHGVRRLVLTGRRGLDAEGATELRAELTGLGASTEIVACDVADRDQLAAVLDGIPAAHPLTAVVHAAGVLADGVIGAQTPQRLREVLRPKVDAALHLHELTRGTELSAFVLFSSIAGVFGGMGQANYAAANAFLDALAHRRRATGLPAVSLDWGLWTTRGGMSGALDEADLRRIARGGILAFTPEDGVGLFDLAVAANEPAALPLRLDLEAMAEAGFPALLRGLVRPRARRVAGAAVGESVAQRLRGRTAAERERILLELVRLQAATVLGFADPDAMDGERGLLELGFDSLTAVELRNRLNAATGLRLPATLLFDYPSSVAVARYLAAELAPEDAEPVVAGSAELDQLERALDGGPADPELLDRLQILLTRLRADADPDAAVLSERMDGATDDELFDFIDNELGMRDGSPIPSGPGEGDDFRD</sequence>
<evidence type="ECO:0000256" key="6">
    <source>
        <dbReference type="ARBA" id="ARBA00022679"/>
    </source>
</evidence>
<comment type="pathway">
    <text evidence="3">Lipid metabolism.</text>
</comment>
<dbReference type="Pfam" id="PF18369">
    <property type="entry name" value="PKS_DE"/>
    <property type="match status" value="2"/>
</dbReference>
<reference evidence="17 18" key="1">
    <citation type="submission" date="2017-10" db="EMBL/GenBank/DDBJ databases">
        <title>Comparative genomics between pathogenic Norcardia.</title>
        <authorList>
            <person name="Zeng L."/>
        </authorList>
    </citation>
    <scope>NUCLEOTIDE SEQUENCE [LARGE SCALE GENOMIC DNA]</scope>
    <source>
        <strain evidence="17 18">NC_YFY_NT001</strain>
    </source>
</reference>
<evidence type="ECO:0000256" key="4">
    <source>
        <dbReference type="ARBA" id="ARBA00022450"/>
    </source>
</evidence>
<protein>
    <submittedName>
        <fullName evidence="17">Polyketide synthase</fullName>
    </submittedName>
</protein>
<keyword evidence="5" id="KW-0597">Phosphoprotein</keyword>
<comment type="cofactor">
    <cofactor evidence="1">
        <name>pantetheine 4'-phosphate</name>
        <dbReference type="ChEBI" id="CHEBI:47942"/>
    </cofactor>
</comment>
<keyword evidence="6" id="KW-0808">Transferase</keyword>
<dbReference type="PANTHER" id="PTHR43775">
    <property type="entry name" value="FATTY ACID SYNTHASE"/>
    <property type="match status" value="1"/>
</dbReference>
<evidence type="ECO:0000256" key="8">
    <source>
        <dbReference type="ARBA" id="ARBA00023098"/>
    </source>
</evidence>
<dbReference type="Proteomes" id="UP000221961">
    <property type="component" value="Chromosome"/>
</dbReference>
<dbReference type="GO" id="GO:0004312">
    <property type="term" value="F:fatty acid synthase activity"/>
    <property type="evidence" value="ECO:0007669"/>
    <property type="project" value="TreeGrafter"/>
</dbReference>
<feature type="domain" description="Carrier" evidence="14">
    <location>
        <begin position="1477"/>
        <end position="1552"/>
    </location>
</feature>
<organism evidence="17 18">
    <name type="scientific">Nocardia terpenica</name>
    <dbReference type="NCBI Taxonomy" id="455432"/>
    <lineage>
        <taxon>Bacteria</taxon>
        <taxon>Bacillati</taxon>
        <taxon>Actinomycetota</taxon>
        <taxon>Actinomycetes</taxon>
        <taxon>Mycobacteriales</taxon>
        <taxon>Nocardiaceae</taxon>
        <taxon>Nocardia</taxon>
    </lineage>
</organism>
<dbReference type="RefSeq" id="WP_098695326.1">
    <property type="nucleotide sequence ID" value="NZ_CP023778.1"/>
</dbReference>
<dbReference type="PROSITE" id="PS00012">
    <property type="entry name" value="PHOSPHOPANTETHEINE"/>
    <property type="match status" value="3"/>
</dbReference>
<dbReference type="InterPro" id="IPR009081">
    <property type="entry name" value="PP-bd_ACP"/>
</dbReference>
<dbReference type="GO" id="GO:0006633">
    <property type="term" value="P:fatty acid biosynthetic process"/>
    <property type="evidence" value="ECO:0007669"/>
    <property type="project" value="InterPro"/>
</dbReference>
<evidence type="ECO:0000256" key="5">
    <source>
        <dbReference type="ARBA" id="ARBA00022553"/>
    </source>
</evidence>